<dbReference type="InterPro" id="IPR025436">
    <property type="entry name" value="DUF4179"/>
</dbReference>
<keyword evidence="1" id="KW-1133">Transmembrane helix</keyword>
<feature type="transmembrane region" description="Helical" evidence="1">
    <location>
        <begin position="56"/>
        <end position="75"/>
    </location>
</feature>
<dbReference type="Pfam" id="PF18705">
    <property type="entry name" value="DUF5643"/>
    <property type="match status" value="1"/>
</dbReference>
<dbReference type="Gene3D" id="2.60.40.1640">
    <property type="entry name" value="Conserved domain protein"/>
    <property type="match status" value="1"/>
</dbReference>
<sequence>MKKRTSEQLELLLKNMNLLPANELPAVIRQRQEETYAMLDEITKPMYRFNILKRTAIGFGVALVLGVIVLGSGFASPALARSLERIPLVNSIFEFAGDMGLQAASRQGLTTSINNSDEVQGVTIRASEVIYDGTRLSVALTREGEEGAFSESVQDLRVFIDGQPLNAGEEIENSFKHNIGIIISPGTDEQSLILQFSEKSYDEGGTTLPDQFQMTVKGRLSGMEDDFQIEIPVKKDTSHNNVQQPGITRTYNHVTTIVEKITQTPATTQILMSTQAVGDIPDTYLTDTNNLAIHYEFYDDKGNLLKYVNGSNGWSDSKKVDDAIHYSLKEDVNIVPLPRDVKALTVKPYLYKYIGEGSEKRNLLDSHGYPAIEYILQLEMTIPIR</sequence>
<keyword evidence="1" id="KW-0472">Membrane</keyword>
<dbReference type="RefSeq" id="WP_076120255.1">
    <property type="nucleotide sequence ID" value="NZ_MPTC01000018.1"/>
</dbReference>
<feature type="domain" description="DUF5643" evidence="3">
    <location>
        <begin position="241"/>
        <end position="361"/>
    </location>
</feature>
<dbReference type="Pfam" id="PF13786">
    <property type="entry name" value="DUF4179"/>
    <property type="match status" value="1"/>
</dbReference>
<name>A0A1R0XT65_9BACL</name>
<evidence type="ECO:0000313" key="4">
    <source>
        <dbReference type="EMBL" id="OMD38344.1"/>
    </source>
</evidence>
<feature type="domain" description="DUF4179" evidence="2">
    <location>
        <begin position="59"/>
        <end position="141"/>
    </location>
</feature>
<dbReference type="InterPro" id="IPR040680">
    <property type="entry name" value="DUF5643"/>
</dbReference>
<dbReference type="OrthoDB" id="2639741at2"/>
<organism evidence="4 5">
    <name type="scientific">Paenibacillus odorifer</name>
    <dbReference type="NCBI Taxonomy" id="189426"/>
    <lineage>
        <taxon>Bacteria</taxon>
        <taxon>Bacillati</taxon>
        <taxon>Bacillota</taxon>
        <taxon>Bacilli</taxon>
        <taxon>Bacillales</taxon>
        <taxon>Paenibacillaceae</taxon>
        <taxon>Paenibacillus</taxon>
    </lineage>
</organism>
<protein>
    <recommendedName>
        <fullName evidence="6">DUF4179 domain-containing protein</fullName>
    </recommendedName>
</protein>
<evidence type="ECO:0008006" key="6">
    <source>
        <dbReference type="Google" id="ProtNLM"/>
    </source>
</evidence>
<dbReference type="Gene3D" id="2.60.40.1630">
    <property type="entry name" value="bacillus anthracis domain"/>
    <property type="match status" value="1"/>
</dbReference>
<evidence type="ECO:0000259" key="2">
    <source>
        <dbReference type="Pfam" id="PF13786"/>
    </source>
</evidence>
<gene>
    <name evidence="4" type="ORF">BSK52_18970</name>
</gene>
<evidence type="ECO:0000313" key="5">
    <source>
        <dbReference type="Proteomes" id="UP000187439"/>
    </source>
</evidence>
<dbReference type="Proteomes" id="UP000187439">
    <property type="component" value="Unassembled WGS sequence"/>
</dbReference>
<dbReference type="EMBL" id="MPTC01000018">
    <property type="protein sequence ID" value="OMD38344.1"/>
    <property type="molecule type" value="Genomic_DNA"/>
</dbReference>
<proteinExistence type="predicted"/>
<keyword evidence="1" id="KW-0812">Transmembrane</keyword>
<evidence type="ECO:0000256" key="1">
    <source>
        <dbReference type="SAM" id="Phobius"/>
    </source>
</evidence>
<reference evidence="4 5" key="1">
    <citation type="submission" date="2016-10" db="EMBL/GenBank/DDBJ databases">
        <title>Paenibacillus species isolates.</title>
        <authorList>
            <person name="Beno S.M."/>
        </authorList>
    </citation>
    <scope>NUCLEOTIDE SEQUENCE [LARGE SCALE GENOMIC DNA]</scope>
    <source>
        <strain evidence="4 5">FSL H7-0710</strain>
    </source>
</reference>
<accession>A0A1R0XT65</accession>
<evidence type="ECO:0000259" key="3">
    <source>
        <dbReference type="Pfam" id="PF18705"/>
    </source>
</evidence>
<dbReference type="AlphaFoldDB" id="A0A1R0XT65"/>
<comment type="caution">
    <text evidence="4">The sequence shown here is derived from an EMBL/GenBank/DDBJ whole genome shotgun (WGS) entry which is preliminary data.</text>
</comment>